<dbReference type="EC" id="3.5.4.31" evidence="4"/>
<dbReference type="SUPFAM" id="SSF51338">
    <property type="entry name" value="Composite domain of metallo-dependent hydrolases"/>
    <property type="match status" value="1"/>
</dbReference>
<comment type="caution">
    <text evidence="6">The sequence shown here is derived from an EMBL/GenBank/DDBJ whole genome shotgun (WGS) entry which is preliminary data.</text>
</comment>
<accession>A0A0M0KL40</accession>
<dbReference type="InterPro" id="IPR032466">
    <property type="entry name" value="Metal_Hydrolase"/>
</dbReference>
<feature type="binding site" evidence="4">
    <location>
        <position position="66"/>
    </location>
    <ligand>
        <name>Zn(2+)</name>
        <dbReference type="ChEBI" id="CHEBI:29105"/>
    </ligand>
</feature>
<dbReference type="SUPFAM" id="SSF51556">
    <property type="entry name" value="Metallo-dependent hydrolases"/>
    <property type="match status" value="1"/>
</dbReference>
<dbReference type="Gene3D" id="2.30.40.10">
    <property type="entry name" value="Urease, subunit C, domain 1"/>
    <property type="match status" value="1"/>
</dbReference>
<dbReference type="HAMAP" id="MF_01281">
    <property type="entry name" value="MTA_SAH_deamin"/>
    <property type="match status" value="1"/>
</dbReference>
<reference evidence="6" key="1">
    <citation type="submission" date="2015-08" db="EMBL/GenBank/DDBJ databases">
        <title>Complete DNA Sequence of Pseudomonas syringae pv. actinidiae, the Causal Agent of Kiwifruit Canker Disease.</title>
        <authorList>
            <person name="Rikkerink E.H.A."/>
            <person name="Fineran P.C."/>
        </authorList>
    </citation>
    <scope>NUCLEOTIDE SEQUENCE</scope>
    <source>
        <strain evidence="6">DSM 13666</strain>
    </source>
</reference>
<feature type="binding site" evidence="4">
    <location>
        <position position="68"/>
    </location>
    <ligand>
        <name>Zn(2+)</name>
        <dbReference type="ChEBI" id="CHEBI:29105"/>
    </ligand>
</feature>
<feature type="binding site" evidence="4">
    <location>
        <position position="215"/>
    </location>
    <ligand>
        <name>Zn(2+)</name>
        <dbReference type="ChEBI" id="CHEBI:29105"/>
    </ligand>
</feature>
<evidence type="ECO:0000256" key="3">
    <source>
        <dbReference type="ARBA" id="ARBA00022833"/>
    </source>
</evidence>
<feature type="binding site" evidence="4">
    <location>
        <position position="218"/>
    </location>
    <ligand>
        <name>substrate</name>
    </ligand>
</feature>
<sequence length="438" mass="48892">MGTIVKNVSIVTGQEEAPFIRHGYFKFADGVIVSVAEGTPSPEEIDRVEVIDGKGKWVMPGMINTHGHLGMSLLRGHSDDLPLQSWLSEKMWPFEGKMDREAVHHARQLAMAEMIKSGTTTFLEMYHLYMDDLAEAVVEQGPRAVLMRSMIGLCSESEQREKLKEAVTFATTWNGDGNGRITTMMAPHAPYTCPPSFIEMIVDEADRIDLPLHTHMAETQREVEEHRKTYGVHPLAHFEQLGFLKDRHWLLAHCVHLGEEELDILEQHPSVHVSHNPMSNLKLGSGIANVQSMLERGINICLGTDSVASNNHLDLVEEMRIAALLQKGAVLDPTAVPAETAIAMSTKNGAKALRLPQVGTIEAGKRADFIMIDPQCLHLQPHEHVMSHLVYALKGADVQDVFVEGAPLMLNKELKTFDEEKLQFEANAHYQRICEKLK</sequence>
<feature type="domain" description="Amidohydrolase-related" evidence="5">
    <location>
        <begin position="57"/>
        <end position="405"/>
    </location>
</feature>
<feature type="binding site" evidence="4">
    <location>
        <position position="95"/>
    </location>
    <ligand>
        <name>substrate</name>
    </ligand>
</feature>
<keyword evidence="2 4" id="KW-0378">Hydrolase</keyword>
<evidence type="ECO:0000259" key="5">
    <source>
        <dbReference type="Pfam" id="PF01979"/>
    </source>
</evidence>
<dbReference type="CDD" id="cd01298">
    <property type="entry name" value="ATZ_TRZ_like"/>
    <property type="match status" value="1"/>
</dbReference>
<feature type="binding site" evidence="4">
    <location>
        <position position="188"/>
    </location>
    <ligand>
        <name>substrate</name>
    </ligand>
</feature>
<dbReference type="EMBL" id="LILD01000001">
    <property type="protein sequence ID" value="KOO39317.1"/>
    <property type="molecule type" value="Genomic_DNA"/>
</dbReference>
<dbReference type="PANTHER" id="PTHR43794">
    <property type="entry name" value="AMINOHYDROLASE SSNA-RELATED"/>
    <property type="match status" value="1"/>
</dbReference>
<comment type="catalytic activity">
    <reaction evidence="4">
        <text>S-methyl-5'-thioadenosine + H2O + H(+) = S-methyl-5'-thioinosine + NH4(+)</text>
        <dbReference type="Rhea" id="RHEA:25025"/>
        <dbReference type="ChEBI" id="CHEBI:15377"/>
        <dbReference type="ChEBI" id="CHEBI:15378"/>
        <dbReference type="ChEBI" id="CHEBI:17509"/>
        <dbReference type="ChEBI" id="CHEBI:28938"/>
        <dbReference type="ChEBI" id="CHEBI:48595"/>
        <dbReference type="EC" id="3.5.4.31"/>
    </reaction>
</comment>
<comment type="similarity">
    <text evidence="4">Belongs to the metallo-dependent hydrolases superfamily. MTA/SAH deaminase family.</text>
</comment>
<dbReference type="RefSeq" id="WP_053431337.1">
    <property type="nucleotide sequence ID" value="NZ_CP040441.1"/>
</dbReference>
<dbReference type="InterPro" id="IPR050287">
    <property type="entry name" value="MTA/SAH_deaminase"/>
</dbReference>
<dbReference type="FunFam" id="3.20.20.140:FF:000014">
    <property type="entry name" value="5-methylthioadenosine/S-adenosylhomocysteine deaminase"/>
    <property type="match status" value="1"/>
</dbReference>
<comment type="catalytic activity">
    <reaction evidence="4">
        <text>S-adenosyl-L-homocysteine + H2O + H(+) = S-inosyl-L-homocysteine + NH4(+)</text>
        <dbReference type="Rhea" id="RHEA:20716"/>
        <dbReference type="ChEBI" id="CHEBI:15377"/>
        <dbReference type="ChEBI" id="CHEBI:15378"/>
        <dbReference type="ChEBI" id="CHEBI:28938"/>
        <dbReference type="ChEBI" id="CHEBI:57856"/>
        <dbReference type="ChEBI" id="CHEBI:57985"/>
        <dbReference type="EC" id="3.5.4.28"/>
    </reaction>
</comment>
<evidence type="ECO:0000256" key="2">
    <source>
        <dbReference type="ARBA" id="ARBA00022801"/>
    </source>
</evidence>
<comment type="function">
    <text evidence="4">Catalyzes the deamination of 5-methylthioadenosine and S-adenosyl-L-homocysteine into 5-methylthioinosine and S-inosyl-L-homocysteine, respectively. Is also able to deaminate adenosine.</text>
</comment>
<dbReference type="Gene3D" id="3.20.20.140">
    <property type="entry name" value="Metal-dependent hydrolases"/>
    <property type="match status" value="1"/>
</dbReference>
<gene>
    <name evidence="4" type="primary">mtaD</name>
    <name evidence="6" type="ORF">AMD02_11035</name>
</gene>
<organism evidence="6">
    <name type="scientific">Halalkalibacterium halodurans</name>
    <name type="common">Bacillus halodurans</name>
    <dbReference type="NCBI Taxonomy" id="86665"/>
    <lineage>
        <taxon>Bacteria</taxon>
        <taxon>Bacillati</taxon>
        <taxon>Bacillota</taxon>
        <taxon>Bacilli</taxon>
        <taxon>Bacillales</taxon>
        <taxon>Bacillaceae</taxon>
        <taxon>Halalkalibacterium (ex Joshi et al. 2022)</taxon>
    </lineage>
</organism>
<protein>
    <recommendedName>
        <fullName evidence="4">5-methylthioadenosine/S-adenosylhomocysteine deaminase</fullName>
        <shortName evidence="4">MTA/SAH deaminase</shortName>
        <ecNumber evidence="4">3.5.4.28</ecNumber>
        <ecNumber evidence="4">3.5.4.31</ecNumber>
    </recommendedName>
</protein>
<feature type="binding site" evidence="4">
    <location>
        <position position="305"/>
    </location>
    <ligand>
        <name>Zn(2+)</name>
        <dbReference type="ChEBI" id="CHEBI:29105"/>
    </ligand>
</feature>
<dbReference type="AlphaFoldDB" id="A0A0M0KL40"/>
<dbReference type="InterPro" id="IPR023512">
    <property type="entry name" value="Deaminase_MtaD/DadD"/>
</dbReference>
<keyword evidence="3 4" id="KW-0862">Zinc</keyword>
<dbReference type="GO" id="GO:0050270">
    <property type="term" value="F:S-adenosylhomocysteine deaminase activity"/>
    <property type="evidence" value="ECO:0007669"/>
    <property type="project" value="UniProtKB-UniRule"/>
</dbReference>
<name>A0A0M0KL40_ALKHA</name>
<dbReference type="EC" id="3.5.4.28" evidence="4"/>
<dbReference type="PATRIC" id="fig|136160.3.peg.2612"/>
<comment type="cofactor">
    <cofactor evidence="4">
        <name>Zn(2+)</name>
        <dbReference type="ChEBI" id="CHEBI:29105"/>
    </cofactor>
    <text evidence="4">Binds 1 zinc ion per subunit.</text>
</comment>
<feature type="binding site" evidence="4">
    <location>
        <position position="305"/>
    </location>
    <ligand>
        <name>substrate</name>
    </ligand>
</feature>
<dbReference type="PANTHER" id="PTHR43794:SF11">
    <property type="entry name" value="AMIDOHYDROLASE-RELATED DOMAIN-CONTAINING PROTEIN"/>
    <property type="match status" value="1"/>
</dbReference>
<dbReference type="InterPro" id="IPR011059">
    <property type="entry name" value="Metal-dep_hydrolase_composite"/>
</dbReference>
<evidence type="ECO:0000256" key="4">
    <source>
        <dbReference type="HAMAP-Rule" id="MF_01281"/>
    </source>
</evidence>
<dbReference type="Pfam" id="PF01979">
    <property type="entry name" value="Amidohydro_1"/>
    <property type="match status" value="1"/>
</dbReference>
<evidence type="ECO:0000256" key="1">
    <source>
        <dbReference type="ARBA" id="ARBA00022723"/>
    </source>
</evidence>
<dbReference type="GO" id="GO:0090614">
    <property type="term" value="F:5'-methylthioadenosine deaminase activity"/>
    <property type="evidence" value="ECO:0007669"/>
    <property type="project" value="UniProtKB-UniRule"/>
</dbReference>
<keyword evidence="1 4" id="KW-0479">Metal-binding</keyword>
<comment type="caution">
    <text evidence="4">Lacks conserved residue(s) required for the propagation of feature annotation.</text>
</comment>
<proteinExistence type="inferred from homology"/>
<dbReference type="GeneID" id="87597309"/>
<evidence type="ECO:0000313" key="6">
    <source>
        <dbReference type="EMBL" id="KOO39317.1"/>
    </source>
</evidence>
<dbReference type="InterPro" id="IPR006680">
    <property type="entry name" value="Amidohydro-rel"/>
</dbReference>
<dbReference type="GO" id="GO:0046872">
    <property type="term" value="F:metal ion binding"/>
    <property type="evidence" value="ECO:0007669"/>
    <property type="project" value="UniProtKB-KW"/>
</dbReference>
<feature type="binding site" evidence="4">
    <location>
        <position position="148"/>
    </location>
    <ligand>
        <name>substrate</name>
    </ligand>
</feature>